<dbReference type="GO" id="GO:0016755">
    <property type="term" value="F:aminoacyltransferase activity"/>
    <property type="evidence" value="ECO:0007669"/>
    <property type="project" value="InterPro"/>
</dbReference>
<sequence>MSLQVYAIDAERHRRFLEKEAAGRRRRVSFLQSPDWGRVKSGWRAESIGWFGEGSELVGTALVLHRDLPIPFMAGRSLAYIPEGPTVDWFAAGRNAAAWLEPIIAYLHGRGAFSVKLGPKVVARRLRAETVKAGMADAGYATLAELPADEEDPEGLRLIGELEALGWRRHGANDHGIAGVQARHFVEIPLRGRTSADVFASFNAQWRRNVRLAERAGVKVWQAGLDELPAFHDLYLETAARDRFLPRPYSYFKRMFDELRAADPDRVRLYLAGADGIPSAGAAMIRFGGSAWYGYGAGSSRRRELRAGNALQWQMIQDCLEDGLDYYDLRGVGETADPDHPMFGLLRFKIGTGGDLVEYPGEYDLALNRPLAAALRIYLLLR</sequence>
<reference evidence="7" key="1">
    <citation type="submission" date="2021-04" db="EMBL/GenBank/DDBJ databases">
        <title>Genome based classification of Actinospica acidithermotolerans sp. nov., an actinobacterium isolated from an Indonesian hot spring.</title>
        <authorList>
            <person name="Kusuma A.B."/>
            <person name="Putra K.E."/>
            <person name="Nafisah S."/>
            <person name="Loh J."/>
            <person name="Nouioui I."/>
            <person name="Goodfellow M."/>
        </authorList>
    </citation>
    <scope>NUCLEOTIDE SEQUENCE</scope>
    <source>
        <strain evidence="7">MGRD01-02</strain>
    </source>
</reference>
<evidence type="ECO:0000256" key="2">
    <source>
        <dbReference type="ARBA" id="ARBA00022679"/>
    </source>
</evidence>
<comment type="caution">
    <text evidence="7">The sequence shown here is derived from an EMBL/GenBank/DDBJ whole genome shotgun (WGS) entry which is preliminary data.</text>
</comment>
<keyword evidence="4" id="KW-0573">Peptidoglycan synthesis</keyword>
<dbReference type="PANTHER" id="PTHR36174:SF1">
    <property type="entry name" value="LIPID II:GLYCINE GLYCYLTRANSFERASE"/>
    <property type="match status" value="1"/>
</dbReference>
<proteinExistence type="inferred from homology"/>
<keyword evidence="8" id="KW-1185">Reference proteome</keyword>
<protein>
    <submittedName>
        <fullName evidence="7">Peptidoglycan bridge formation glycyltransferase FemA/FemB family protein</fullName>
    </submittedName>
</protein>
<evidence type="ECO:0000256" key="3">
    <source>
        <dbReference type="ARBA" id="ARBA00022960"/>
    </source>
</evidence>
<evidence type="ECO:0000256" key="5">
    <source>
        <dbReference type="ARBA" id="ARBA00023315"/>
    </source>
</evidence>
<dbReference type="EMBL" id="JAGSOH010000094">
    <property type="protein sequence ID" value="MBR7829674.1"/>
    <property type="molecule type" value="Genomic_DNA"/>
</dbReference>
<accession>A0A941EIF0</accession>
<evidence type="ECO:0000256" key="4">
    <source>
        <dbReference type="ARBA" id="ARBA00022984"/>
    </source>
</evidence>
<keyword evidence="2" id="KW-0808">Transferase</keyword>
<dbReference type="Pfam" id="PF02388">
    <property type="entry name" value="FemAB"/>
    <property type="match status" value="2"/>
</dbReference>
<evidence type="ECO:0000256" key="6">
    <source>
        <dbReference type="ARBA" id="ARBA00023316"/>
    </source>
</evidence>
<comment type="similarity">
    <text evidence="1">Belongs to the FemABX family.</text>
</comment>
<organism evidence="7 8">
    <name type="scientific">Actinospica acidithermotolerans</name>
    <dbReference type="NCBI Taxonomy" id="2828514"/>
    <lineage>
        <taxon>Bacteria</taxon>
        <taxon>Bacillati</taxon>
        <taxon>Actinomycetota</taxon>
        <taxon>Actinomycetes</taxon>
        <taxon>Catenulisporales</taxon>
        <taxon>Actinospicaceae</taxon>
        <taxon>Actinospica</taxon>
    </lineage>
</organism>
<evidence type="ECO:0000313" key="8">
    <source>
        <dbReference type="Proteomes" id="UP000676325"/>
    </source>
</evidence>
<dbReference type="GO" id="GO:0008360">
    <property type="term" value="P:regulation of cell shape"/>
    <property type="evidence" value="ECO:0007669"/>
    <property type="project" value="UniProtKB-KW"/>
</dbReference>
<dbReference type="GO" id="GO:0009252">
    <property type="term" value="P:peptidoglycan biosynthetic process"/>
    <property type="evidence" value="ECO:0007669"/>
    <property type="project" value="UniProtKB-KW"/>
</dbReference>
<dbReference type="PANTHER" id="PTHR36174">
    <property type="entry name" value="LIPID II:GLYCINE GLYCYLTRANSFERASE"/>
    <property type="match status" value="1"/>
</dbReference>
<dbReference type="RefSeq" id="WP_212520808.1">
    <property type="nucleotide sequence ID" value="NZ_JAGSOH010000094.1"/>
</dbReference>
<dbReference type="Gene3D" id="3.40.630.30">
    <property type="match status" value="2"/>
</dbReference>
<dbReference type="Proteomes" id="UP000676325">
    <property type="component" value="Unassembled WGS sequence"/>
</dbReference>
<evidence type="ECO:0000256" key="1">
    <source>
        <dbReference type="ARBA" id="ARBA00009943"/>
    </source>
</evidence>
<dbReference type="InterPro" id="IPR050644">
    <property type="entry name" value="PG_Glycine_Bridge_Synth"/>
</dbReference>
<dbReference type="InterPro" id="IPR016181">
    <property type="entry name" value="Acyl_CoA_acyltransferase"/>
</dbReference>
<keyword evidence="6" id="KW-0961">Cell wall biogenesis/degradation</keyword>
<name>A0A941EIF0_9ACTN</name>
<dbReference type="PROSITE" id="PS51191">
    <property type="entry name" value="FEMABX"/>
    <property type="match status" value="1"/>
</dbReference>
<keyword evidence="3" id="KW-0133">Cell shape</keyword>
<gene>
    <name evidence="7" type="ORF">KDK95_25430</name>
</gene>
<evidence type="ECO:0000313" key="7">
    <source>
        <dbReference type="EMBL" id="MBR7829674.1"/>
    </source>
</evidence>
<dbReference type="SUPFAM" id="SSF55729">
    <property type="entry name" value="Acyl-CoA N-acyltransferases (Nat)"/>
    <property type="match status" value="2"/>
</dbReference>
<keyword evidence="5" id="KW-0012">Acyltransferase</keyword>
<dbReference type="AlphaFoldDB" id="A0A941EIF0"/>
<dbReference type="GO" id="GO:0071555">
    <property type="term" value="P:cell wall organization"/>
    <property type="evidence" value="ECO:0007669"/>
    <property type="project" value="UniProtKB-KW"/>
</dbReference>
<dbReference type="InterPro" id="IPR003447">
    <property type="entry name" value="FEMABX"/>
</dbReference>